<evidence type="ECO:0000313" key="2">
    <source>
        <dbReference type="Proteomes" id="UP000036061"/>
    </source>
</evidence>
<gene>
    <name evidence="1" type="ORF">AB432_005780</name>
</gene>
<evidence type="ECO:0000313" key="1">
    <source>
        <dbReference type="EMBL" id="AWX54577.1"/>
    </source>
</evidence>
<name>A0A2Z4MDH5_BREBE</name>
<proteinExistence type="predicted"/>
<sequence>MIKIISKNELDEKIRQIKQNELSVQELIDCLDSKQMYIISNTIIQLVKLKINNSLVIAKLQNLTQYMGERYAFAEGIGIGHFAMATLSIFNTSDSLYVYHETLKNLMDIDIERIKKATLILNDLIDNDIKEDKG</sequence>
<accession>A0A2Z4MDH5</accession>
<dbReference type="EMBL" id="CP030117">
    <property type="protein sequence ID" value="AWX54577.1"/>
    <property type="molecule type" value="Genomic_DNA"/>
</dbReference>
<reference evidence="1 2" key="1">
    <citation type="journal article" date="2015" name="Genome Announc.">
        <title>Draft Genome Sequence of Brevibacillus brevis DZQ7, a Plant Growth-Promoting Rhizobacterium with Broad-Spectrum Antimicrobial Activity.</title>
        <authorList>
            <person name="Hou Q."/>
            <person name="Wang C."/>
            <person name="Hou X."/>
            <person name="Xia Z."/>
            <person name="Ye J."/>
            <person name="Liu K."/>
            <person name="Liu H."/>
            <person name="Wang J."/>
            <person name="Guo H."/>
            <person name="Yu X."/>
            <person name="Yang Y."/>
            <person name="Du B."/>
            <person name="Ding Y."/>
        </authorList>
    </citation>
    <scope>NUCLEOTIDE SEQUENCE [LARGE SCALE GENOMIC DNA]</scope>
    <source>
        <strain evidence="1 2">DZQ7</strain>
    </source>
</reference>
<dbReference type="RefSeq" id="WP_048031438.1">
    <property type="nucleotide sequence ID" value="NZ_CP030117.1"/>
</dbReference>
<dbReference type="AlphaFoldDB" id="A0A2Z4MDH5"/>
<protein>
    <submittedName>
        <fullName evidence="1">Uncharacterized protein</fullName>
    </submittedName>
</protein>
<dbReference type="Proteomes" id="UP000036061">
    <property type="component" value="Chromosome"/>
</dbReference>
<organism evidence="1 2">
    <name type="scientific">Brevibacillus brevis</name>
    <name type="common">Bacillus brevis</name>
    <dbReference type="NCBI Taxonomy" id="1393"/>
    <lineage>
        <taxon>Bacteria</taxon>
        <taxon>Bacillati</taxon>
        <taxon>Bacillota</taxon>
        <taxon>Bacilli</taxon>
        <taxon>Bacillales</taxon>
        <taxon>Paenibacillaceae</taxon>
        <taxon>Brevibacillus</taxon>
    </lineage>
</organism>